<dbReference type="InterPro" id="IPR013783">
    <property type="entry name" value="Ig-like_fold"/>
</dbReference>
<accession>A0A3Q3K8R9</accession>
<evidence type="ECO:0000313" key="2">
    <source>
        <dbReference type="Ensembl" id="ENSMALP00000024967.1"/>
    </source>
</evidence>
<sequence>MASVGGFSHFHIVVTDSGWLLEPQEFTVPGNQSHLDIWGLITGIGYEVRLTGVSESGLLSRPLTAVAVTGTTHSALKAPICFFLPPKYEEAHLLVSIFYLCFPVAHRCVCTLTQIMCHINGYLLTLICFHVGLWIRPNYNPVSGKH</sequence>
<proteinExistence type="predicted"/>
<dbReference type="InterPro" id="IPR036116">
    <property type="entry name" value="FN3_sf"/>
</dbReference>
<keyword evidence="3" id="KW-1185">Reference proteome</keyword>
<dbReference type="SUPFAM" id="SSF49265">
    <property type="entry name" value="Fibronectin type III"/>
    <property type="match status" value="1"/>
</dbReference>
<dbReference type="STRING" id="43700.ENSMALP00000024967"/>
<reference evidence="2" key="2">
    <citation type="submission" date="2025-09" db="UniProtKB">
        <authorList>
            <consortium name="Ensembl"/>
        </authorList>
    </citation>
    <scope>IDENTIFICATION</scope>
</reference>
<protein>
    <recommendedName>
        <fullName evidence="1">Fibronectin type-III domain-containing protein</fullName>
    </recommendedName>
</protein>
<dbReference type="AlphaFoldDB" id="A0A3Q3K8R9"/>
<organism evidence="2 3">
    <name type="scientific">Monopterus albus</name>
    <name type="common">Swamp eel</name>
    <dbReference type="NCBI Taxonomy" id="43700"/>
    <lineage>
        <taxon>Eukaryota</taxon>
        <taxon>Metazoa</taxon>
        <taxon>Chordata</taxon>
        <taxon>Craniata</taxon>
        <taxon>Vertebrata</taxon>
        <taxon>Euteleostomi</taxon>
        <taxon>Actinopterygii</taxon>
        <taxon>Neopterygii</taxon>
        <taxon>Teleostei</taxon>
        <taxon>Neoteleostei</taxon>
        <taxon>Acanthomorphata</taxon>
        <taxon>Anabantaria</taxon>
        <taxon>Synbranchiformes</taxon>
        <taxon>Synbranchidae</taxon>
        <taxon>Monopterus</taxon>
    </lineage>
</organism>
<dbReference type="Proteomes" id="UP000261600">
    <property type="component" value="Unplaced"/>
</dbReference>
<evidence type="ECO:0000259" key="1">
    <source>
        <dbReference type="PROSITE" id="PS50853"/>
    </source>
</evidence>
<feature type="domain" description="Fibronectin type-III" evidence="1">
    <location>
        <begin position="1"/>
        <end position="75"/>
    </location>
</feature>
<reference evidence="2" key="1">
    <citation type="submission" date="2025-08" db="UniProtKB">
        <authorList>
            <consortium name="Ensembl"/>
        </authorList>
    </citation>
    <scope>IDENTIFICATION</scope>
</reference>
<dbReference type="InterPro" id="IPR003961">
    <property type="entry name" value="FN3_dom"/>
</dbReference>
<dbReference type="Ensembl" id="ENSMALT00000025437.1">
    <property type="protein sequence ID" value="ENSMALP00000024967.1"/>
    <property type="gene ID" value="ENSMALG00000017380.1"/>
</dbReference>
<evidence type="ECO:0000313" key="3">
    <source>
        <dbReference type="Proteomes" id="UP000261600"/>
    </source>
</evidence>
<dbReference type="PROSITE" id="PS50853">
    <property type="entry name" value="FN3"/>
    <property type="match status" value="1"/>
</dbReference>
<name>A0A3Q3K8R9_MONAL</name>
<dbReference type="Gene3D" id="2.60.40.10">
    <property type="entry name" value="Immunoglobulins"/>
    <property type="match status" value="1"/>
</dbReference>